<evidence type="ECO:0000256" key="2">
    <source>
        <dbReference type="ARBA" id="ARBA00004470"/>
    </source>
</evidence>
<dbReference type="InterPro" id="IPR001148">
    <property type="entry name" value="CA_dom"/>
</dbReference>
<dbReference type="CDD" id="cd03124">
    <property type="entry name" value="alpha_CA_prokaryotic_like"/>
    <property type="match status" value="1"/>
</dbReference>
<dbReference type="PANTHER" id="PTHR18952">
    <property type="entry name" value="CARBONIC ANHYDRASE"/>
    <property type="match status" value="1"/>
</dbReference>
<dbReference type="Pfam" id="PF00194">
    <property type="entry name" value="Carb_anhydrase"/>
    <property type="match status" value="1"/>
</dbReference>
<evidence type="ECO:0000256" key="1">
    <source>
        <dbReference type="ARBA" id="ARBA00002904"/>
    </source>
</evidence>
<feature type="compositionally biased region" description="Basic and acidic residues" evidence="5">
    <location>
        <begin position="51"/>
        <end position="64"/>
    </location>
</feature>
<dbReference type="InterPro" id="IPR036398">
    <property type="entry name" value="CA_dom_sf"/>
</dbReference>
<comment type="catalytic activity">
    <reaction evidence="4">
        <text>hydrogencarbonate + H(+) = CO2 + H2O</text>
        <dbReference type="Rhea" id="RHEA:10748"/>
        <dbReference type="ChEBI" id="CHEBI:15377"/>
        <dbReference type="ChEBI" id="CHEBI:15378"/>
        <dbReference type="ChEBI" id="CHEBI:16526"/>
        <dbReference type="ChEBI" id="CHEBI:17544"/>
        <dbReference type="EC" id="4.2.1.1"/>
    </reaction>
</comment>
<accession>A0A7N2M7E0</accession>
<evidence type="ECO:0000256" key="4">
    <source>
        <dbReference type="ARBA" id="ARBA00048348"/>
    </source>
</evidence>
<dbReference type="EMBL" id="LRBV02000007">
    <property type="status" value="NOT_ANNOTATED_CDS"/>
    <property type="molecule type" value="Genomic_DNA"/>
</dbReference>
<evidence type="ECO:0000313" key="8">
    <source>
        <dbReference type="Proteomes" id="UP000594261"/>
    </source>
</evidence>
<dbReference type="EnsemblPlants" id="QL07p042434:mrna">
    <property type="protein sequence ID" value="QL07p042434:mrna"/>
    <property type="gene ID" value="QL07p042434"/>
</dbReference>
<evidence type="ECO:0000259" key="6">
    <source>
        <dbReference type="SMART" id="SM01057"/>
    </source>
</evidence>
<dbReference type="InParanoid" id="A0A7N2M7E0"/>
<dbReference type="SUPFAM" id="SSF51069">
    <property type="entry name" value="Carbonic anhydrase"/>
    <property type="match status" value="1"/>
</dbReference>
<name>A0A7N2M7E0_QUELO</name>
<evidence type="ECO:0000313" key="7">
    <source>
        <dbReference type="EnsemblPlants" id="QL07p042434:mrna"/>
    </source>
</evidence>
<feature type="domain" description="Alpha-carbonic anhydrase" evidence="6">
    <location>
        <begin position="31"/>
        <end position="177"/>
    </location>
</feature>
<dbReference type="GO" id="GO:0009570">
    <property type="term" value="C:chloroplast stroma"/>
    <property type="evidence" value="ECO:0007669"/>
    <property type="project" value="UniProtKB-SubCell"/>
</dbReference>
<proteinExistence type="inferred from homology"/>
<comment type="similarity">
    <text evidence="3">Belongs to the alpha-class carbonic anhydrase family.</text>
</comment>
<feature type="region of interest" description="Disordered" evidence="5">
    <location>
        <begin position="50"/>
        <end position="69"/>
    </location>
</feature>
<dbReference type="Proteomes" id="UP000594261">
    <property type="component" value="Chromosome 7"/>
</dbReference>
<comment type="subcellular location">
    <subcellularLocation>
        <location evidence="2">Plastid</location>
        <location evidence="2">Chloroplast stroma</location>
    </subcellularLocation>
</comment>
<reference evidence="7 8" key="1">
    <citation type="journal article" date="2016" name="G3 (Bethesda)">
        <title>First Draft Assembly and Annotation of the Genome of a California Endemic Oak Quercus lobata Nee (Fagaceae).</title>
        <authorList>
            <person name="Sork V.L."/>
            <person name="Fitz-Gibbon S.T."/>
            <person name="Puiu D."/>
            <person name="Crepeau M."/>
            <person name="Gugger P.F."/>
            <person name="Sherman R."/>
            <person name="Stevens K."/>
            <person name="Langley C.H."/>
            <person name="Pellegrini M."/>
            <person name="Salzberg S.L."/>
        </authorList>
    </citation>
    <scope>NUCLEOTIDE SEQUENCE [LARGE SCALE GENOMIC DNA]</scope>
    <source>
        <strain evidence="7 8">cv. SW786</strain>
    </source>
</reference>
<dbReference type="PANTHER" id="PTHR18952:SF201">
    <property type="entry name" value="CARBONIC ANHYDRASE"/>
    <property type="match status" value="1"/>
</dbReference>
<dbReference type="SMART" id="SM01057">
    <property type="entry name" value="Carb_anhydrase"/>
    <property type="match status" value="1"/>
</dbReference>
<organism evidence="7 8">
    <name type="scientific">Quercus lobata</name>
    <name type="common">Valley oak</name>
    <dbReference type="NCBI Taxonomy" id="97700"/>
    <lineage>
        <taxon>Eukaryota</taxon>
        <taxon>Viridiplantae</taxon>
        <taxon>Streptophyta</taxon>
        <taxon>Embryophyta</taxon>
        <taxon>Tracheophyta</taxon>
        <taxon>Spermatophyta</taxon>
        <taxon>Magnoliopsida</taxon>
        <taxon>eudicotyledons</taxon>
        <taxon>Gunneridae</taxon>
        <taxon>Pentapetalae</taxon>
        <taxon>rosids</taxon>
        <taxon>fabids</taxon>
        <taxon>Fagales</taxon>
        <taxon>Fagaceae</taxon>
        <taxon>Quercus</taxon>
    </lineage>
</organism>
<dbReference type="Gramene" id="QL07p042434:mrna">
    <property type="protein sequence ID" value="QL07p042434:mrna"/>
    <property type="gene ID" value="QL07p042434"/>
</dbReference>
<keyword evidence="8" id="KW-1185">Reference proteome</keyword>
<dbReference type="GO" id="GO:0004089">
    <property type="term" value="F:carbonate dehydratase activity"/>
    <property type="evidence" value="ECO:0007669"/>
    <property type="project" value="UniProtKB-EC"/>
</dbReference>
<dbReference type="InterPro" id="IPR041891">
    <property type="entry name" value="Alpha_CA_prokaryot-like"/>
</dbReference>
<evidence type="ECO:0000256" key="3">
    <source>
        <dbReference type="ARBA" id="ARBA00006365"/>
    </source>
</evidence>
<sequence length="179" mass="20824">MRHGLRKGHHHKFCHHRKPPSTIRLPESLPFPASMNAGAAVHHYCAPHGRKRDEEISVRRREEENYSQSTEFLGDAGSIQIDYKQYSLSHCHWHSPAEHLINGKRYDLELHVVHENTPNQVSVVRAQFYQIGEPDSFLTKINTVSSKQLQLLREANFDFRGEDNARPVQALNDRKIFLW</sequence>
<dbReference type="GO" id="GO:0008270">
    <property type="term" value="F:zinc ion binding"/>
    <property type="evidence" value="ECO:0007669"/>
    <property type="project" value="InterPro"/>
</dbReference>
<dbReference type="GO" id="GO:0006730">
    <property type="term" value="P:one-carbon metabolic process"/>
    <property type="evidence" value="ECO:0007669"/>
    <property type="project" value="TreeGrafter"/>
</dbReference>
<dbReference type="Gene3D" id="3.10.200.10">
    <property type="entry name" value="Alpha carbonic anhydrase"/>
    <property type="match status" value="1"/>
</dbReference>
<protein>
    <recommendedName>
        <fullName evidence="6">Alpha-carbonic anhydrase domain-containing protein</fullName>
    </recommendedName>
</protein>
<comment type="function">
    <text evidence="1">Reversible hydration of carbon dioxide.</text>
</comment>
<reference evidence="7" key="2">
    <citation type="submission" date="2021-01" db="UniProtKB">
        <authorList>
            <consortium name="EnsemblPlants"/>
        </authorList>
    </citation>
    <scope>IDENTIFICATION</scope>
</reference>
<dbReference type="AlphaFoldDB" id="A0A7N2M7E0"/>
<dbReference type="InterPro" id="IPR023561">
    <property type="entry name" value="Carbonic_anhydrase_a-class"/>
</dbReference>
<evidence type="ECO:0000256" key="5">
    <source>
        <dbReference type="SAM" id="MobiDB-lite"/>
    </source>
</evidence>